<feature type="compositionally biased region" description="Low complexity" evidence="7">
    <location>
        <begin position="739"/>
        <end position="748"/>
    </location>
</feature>
<feature type="transmembrane region" description="Helical" evidence="8">
    <location>
        <begin position="88"/>
        <end position="117"/>
    </location>
</feature>
<dbReference type="OrthoDB" id="20127at2759"/>
<feature type="non-terminal residue" evidence="10">
    <location>
        <position position="944"/>
    </location>
</feature>
<evidence type="ECO:0000256" key="2">
    <source>
        <dbReference type="ARBA" id="ARBA00006996"/>
    </source>
</evidence>
<comment type="similarity">
    <text evidence="3">Belongs to the IFI6/IFI27 family.</text>
</comment>
<dbReference type="SMART" id="SM00239">
    <property type="entry name" value="C2"/>
    <property type="match status" value="1"/>
</dbReference>
<keyword evidence="11" id="KW-1185">Reference proteome</keyword>
<dbReference type="InterPro" id="IPR019188">
    <property type="entry name" value="SNAPC1"/>
</dbReference>
<feature type="region of interest" description="Disordered" evidence="7">
    <location>
        <begin position="434"/>
        <end position="456"/>
    </location>
</feature>
<evidence type="ECO:0000256" key="8">
    <source>
        <dbReference type="SAM" id="Phobius"/>
    </source>
</evidence>
<comment type="similarity">
    <text evidence="2">Belongs to the synaptotagmin family.</text>
</comment>
<dbReference type="Gene3D" id="2.60.40.150">
    <property type="entry name" value="C2 domain"/>
    <property type="match status" value="1"/>
</dbReference>
<feature type="transmembrane region" description="Helical" evidence="8">
    <location>
        <begin position="129"/>
        <end position="151"/>
    </location>
</feature>
<protein>
    <submittedName>
        <fullName evidence="10">Synaptotagmin-16 isoform X2</fullName>
    </submittedName>
</protein>
<evidence type="ECO:0000259" key="9">
    <source>
        <dbReference type="PROSITE" id="PS50004"/>
    </source>
</evidence>
<feature type="transmembrane region" description="Helical" evidence="8">
    <location>
        <begin position="60"/>
        <end position="82"/>
    </location>
</feature>
<dbReference type="GO" id="GO:0005543">
    <property type="term" value="F:phospholipid binding"/>
    <property type="evidence" value="ECO:0007669"/>
    <property type="project" value="TreeGrafter"/>
</dbReference>
<dbReference type="Pfam" id="PF06140">
    <property type="entry name" value="Ifi-6-16"/>
    <property type="match status" value="1"/>
</dbReference>
<dbReference type="GO" id="GO:0016020">
    <property type="term" value="C:membrane"/>
    <property type="evidence" value="ECO:0007669"/>
    <property type="project" value="UniProtKB-SubCell"/>
</dbReference>
<keyword evidence="4 8" id="KW-0812">Transmembrane</keyword>
<evidence type="ECO:0000256" key="4">
    <source>
        <dbReference type="ARBA" id="ARBA00022692"/>
    </source>
</evidence>
<dbReference type="Pfam" id="PF09808">
    <property type="entry name" value="SNAPC1"/>
    <property type="match status" value="1"/>
</dbReference>
<feature type="compositionally biased region" description="Low complexity" evidence="7">
    <location>
        <begin position="670"/>
        <end position="687"/>
    </location>
</feature>
<comment type="caution">
    <text evidence="10">The sequence shown here is derived from an EMBL/GenBank/DDBJ whole genome shotgun (WGS) entry which is preliminary data.</text>
</comment>
<evidence type="ECO:0000313" key="10">
    <source>
        <dbReference type="EMBL" id="KAF5897630.1"/>
    </source>
</evidence>
<evidence type="ECO:0000256" key="6">
    <source>
        <dbReference type="ARBA" id="ARBA00023136"/>
    </source>
</evidence>
<dbReference type="InterPro" id="IPR035892">
    <property type="entry name" value="C2_domain_sf"/>
</dbReference>
<feature type="domain" description="C2" evidence="9">
    <location>
        <begin position="755"/>
        <end position="874"/>
    </location>
</feature>
<proteinExistence type="inferred from homology"/>
<feature type="region of interest" description="Disordered" evidence="7">
    <location>
        <begin position="668"/>
        <end position="752"/>
    </location>
</feature>
<feature type="compositionally biased region" description="Acidic residues" evidence="7">
    <location>
        <begin position="616"/>
        <end position="637"/>
    </location>
</feature>
<evidence type="ECO:0000256" key="5">
    <source>
        <dbReference type="ARBA" id="ARBA00022989"/>
    </source>
</evidence>
<gene>
    <name evidence="10" type="primary">syt16</name>
    <name evidence="10" type="ORF">DAT39_012665</name>
</gene>
<name>A0A8J4XDA6_CLAMG</name>
<feature type="transmembrane region" description="Helical" evidence="8">
    <location>
        <begin position="503"/>
        <end position="524"/>
    </location>
</feature>
<feature type="region of interest" description="Disordered" evidence="7">
    <location>
        <begin position="390"/>
        <end position="411"/>
    </location>
</feature>
<dbReference type="PANTHER" id="PTHR46129:SF4">
    <property type="entry name" value="SYNAPTOTAGMIN-16"/>
    <property type="match status" value="1"/>
</dbReference>
<evidence type="ECO:0000256" key="7">
    <source>
        <dbReference type="SAM" id="MobiDB-lite"/>
    </source>
</evidence>
<dbReference type="SUPFAM" id="SSF49562">
    <property type="entry name" value="C2 domain (Calcium/lipid-binding domain, CaLB)"/>
    <property type="match status" value="1"/>
</dbReference>
<sequence>MILSTIFAATAGAVGAVIGVRFVLLMLGLAAAGVASVRISSWMMSNMDKWGGGSIEPGKVFPLMIFIGSTGIFVTCHAAVAAGAASVLVIGAGAVGAVVGAPFVVSALGFTSAGIAAGSLGSWLMSTAAIANGGGIAGGTLVLLMLLSLLMDKLHPITWDHKTLKTDCEDLLGRFQATSSVRFEEFSAIWRRMKFSSISYGILEPCEKKVFTRLALSTVAPYLYPPYSFQIRVGSLYLLYSLYSTQCNTPKERIRVSLKDWEDLIRFQQDAANAQHYDVVYILRKLLCDKAFCFTAMPDTLSYQVKKKRVDRRKQLCESFVDRPSRPQELIGTDVLEELANIHEHYEGLKKAVLPHPPQSDMSLIKPNLAPKLRSAVLTYYSWQQNQAEFESQSDRDAGEGTSSQVESSRRAQLLASIKSRSYGQAVEAMRSRRHRQVELTSADRDTESMEQVARFKRPPSLKARTTSRFMTQGSQKAELQRATKLWRLTAVQGEKTEVTPEAVGFLSAVGVFVVLLTILFLFINKKLCFARVGGLPCFELRGHRRRKERSGIHQGLVNSYGDDGEITSSSDSEEEIVKRFEISVSRSQSFRSGISEVTTQSAPGQQHKFERLVPEQEEGKEEEEGSTEPSDCEDVDGVSGRGFQDPLSEQRDPLTESLFQRDLSVADTSSARGRASSVGSQGSETPSRGRRSRPGSTGRRTPLSHGETDMALDNPAYDEATDSSSTWSPEHERTVSVISEPRPSSSAPRPPISKCGDLVVVLNYRPESCKLQVTVVTAQDIPDKARSGMDSWQVRVVLLPGKRQRYKTAVQRGSTPRFGETFRFSRLEASEMNTSALRFRLYALGKMNRERMMGENIYTLNKLDTRERREVSLVLEPRSNLKALDPELCVSAPPDGASSAQSLSHGGVPELLLGLSYNPTTGRLSAEVIKGSHFRNLAVNRPP</sequence>
<dbReference type="Proteomes" id="UP000727407">
    <property type="component" value="Unassembled WGS sequence"/>
</dbReference>
<dbReference type="InterPro" id="IPR038213">
    <property type="entry name" value="IFI6/IFI27-like_sf"/>
</dbReference>
<feature type="compositionally biased region" description="Polar residues" evidence="7">
    <location>
        <begin position="594"/>
        <end position="605"/>
    </location>
</feature>
<feature type="region of interest" description="Disordered" evidence="7">
    <location>
        <begin position="594"/>
        <end position="654"/>
    </location>
</feature>
<evidence type="ECO:0000313" key="11">
    <source>
        <dbReference type="Proteomes" id="UP000727407"/>
    </source>
</evidence>
<dbReference type="EMBL" id="QNUK01000227">
    <property type="protein sequence ID" value="KAF5897630.1"/>
    <property type="molecule type" value="Genomic_DNA"/>
</dbReference>
<dbReference type="CDD" id="cd08389">
    <property type="entry name" value="C2A_Synaptotagmin-14_16"/>
    <property type="match status" value="1"/>
</dbReference>
<feature type="region of interest" description="Disordered" evidence="7">
    <location>
        <begin position="554"/>
        <end position="573"/>
    </location>
</feature>
<keyword evidence="6 8" id="KW-0472">Membrane</keyword>
<organism evidence="10 11">
    <name type="scientific">Clarias magur</name>
    <name type="common">Asian catfish</name>
    <name type="synonym">Macropteronotus magur</name>
    <dbReference type="NCBI Taxonomy" id="1594786"/>
    <lineage>
        <taxon>Eukaryota</taxon>
        <taxon>Metazoa</taxon>
        <taxon>Chordata</taxon>
        <taxon>Craniata</taxon>
        <taxon>Vertebrata</taxon>
        <taxon>Euteleostomi</taxon>
        <taxon>Actinopterygii</taxon>
        <taxon>Neopterygii</taxon>
        <taxon>Teleostei</taxon>
        <taxon>Ostariophysi</taxon>
        <taxon>Siluriformes</taxon>
        <taxon>Clariidae</taxon>
        <taxon>Clarias</taxon>
    </lineage>
</organism>
<dbReference type="InterPro" id="IPR043541">
    <property type="entry name" value="SYT14/14L/16"/>
</dbReference>
<dbReference type="PANTHER" id="PTHR46129">
    <property type="entry name" value="SYNAPTOTAGMIN 14, ISOFORM D"/>
    <property type="match status" value="1"/>
</dbReference>
<dbReference type="PROSITE" id="PS50004">
    <property type="entry name" value="C2"/>
    <property type="match status" value="1"/>
</dbReference>
<comment type="subcellular location">
    <subcellularLocation>
        <location evidence="1">Membrane</location>
        <topology evidence="1">Multi-pass membrane protein</topology>
    </subcellularLocation>
</comment>
<dbReference type="AlphaFoldDB" id="A0A8J4XDA6"/>
<reference evidence="10" key="1">
    <citation type="submission" date="2020-07" db="EMBL/GenBank/DDBJ databases">
        <title>Clarias magur genome sequencing, assembly and annotation.</title>
        <authorList>
            <person name="Kushwaha B."/>
            <person name="Kumar R."/>
            <person name="Das P."/>
            <person name="Joshi C.G."/>
            <person name="Kumar D."/>
            <person name="Nagpure N.S."/>
            <person name="Pandey M."/>
            <person name="Agarwal S."/>
            <person name="Srivastava S."/>
            <person name="Singh M."/>
            <person name="Sahoo L."/>
            <person name="Jayasankar P."/>
            <person name="Meher P.K."/>
            <person name="Koringa P.G."/>
            <person name="Iquebal M.A."/>
            <person name="Das S.P."/>
            <person name="Bit A."/>
            <person name="Patnaik S."/>
            <person name="Patel N."/>
            <person name="Shah T.M."/>
            <person name="Hinsu A."/>
            <person name="Jena J.K."/>
        </authorList>
    </citation>
    <scope>NUCLEOTIDE SEQUENCE</scope>
    <source>
        <strain evidence="10">CIFAMagur01</strain>
        <tissue evidence="10">Testis</tissue>
    </source>
</reference>
<evidence type="ECO:0000256" key="1">
    <source>
        <dbReference type="ARBA" id="ARBA00004141"/>
    </source>
</evidence>
<accession>A0A8J4XDA6</accession>
<dbReference type="InterPro" id="IPR009311">
    <property type="entry name" value="IFI6/IFI27-like"/>
</dbReference>
<feature type="transmembrane region" description="Helical" evidence="8">
    <location>
        <begin position="6"/>
        <end position="39"/>
    </location>
</feature>
<dbReference type="Gene3D" id="6.10.110.10">
    <property type="match status" value="1"/>
</dbReference>
<keyword evidence="5 8" id="KW-1133">Transmembrane helix</keyword>
<evidence type="ECO:0000256" key="3">
    <source>
        <dbReference type="ARBA" id="ARBA00007262"/>
    </source>
</evidence>
<dbReference type="Pfam" id="PF00168">
    <property type="entry name" value="C2"/>
    <property type="match status" value="1"/>
</dbReference>
<dbReference type="InterPro" id="IPR000008">
    <property type="entry name" value="C2_dom"/>
</dbReference>